<evidence type="ECO:0000259" key="1">
    <source>
        <dbReference type="Pfam" id="PF01370"/>
    </source>
</evidence>
<dbReference type="InterPro" id="IPR001509">
    <property type="entry name" value="Epimerase_deHydtase"/>
</dbReference>
<evidence type="ECO:0000313" key="3">
    <source>
        <dbReference type="Proteomes" id="UP001239795"/>
    </source>
</evidence>
<evidence type="ECO:0000313" key="2">
    <source>
        <dbReference type="EMBL" id="KAK1458234.1"/>
    </source>
</evidence>
<dbReference type="Proteomes" id="UP001239795">
    <property type="component" value="Unassembled WGS sequence"/>
</dbReference>
<dbReference type="InterPro" id="IPR036291">
    <property type="entry name" value="NAD(P)-bd_dom_sf"/>
</dbReference>
<dbReference type="SUPFAM" id="SSF51735">
    <property type="entry name" value="NAD(P)-binding Rossmann-fold domains"/>
    <property type="match status" value="1"/>
</dbReference>
<dbReference type="PANTHER" id="PTHR48079:SF5">
    <property type="entry name" value="DEPENDENT EPIMERASE_DEHYDRATASE, PUTATIVE (AFU_ORTHOLOGUE AFUA_7G00180)-RELATED"/>
    <property type="match status" value="1"/>
</dbReference>
<organism evidence="2 3">
    <name type="scientific">Colletotrichum melonis</name>
    <dbReference type="NCBI Taxonomy" id="1209925"/>
    <lineage>
        <taxon>Eukaryota</taxon>
        <taxon>Fungi</taxon>
        <taxon>Dikarya</taxon>
        <taxon>Ascomycota</taxon>
        <taxon>Pezizomycotina</taxon>
        <taxon>Sordariomycetes</taxon>
        <taxon>Hypocreomycetidae</taxon>
        <taxon>Glomerellales</taxon>
        <taxon>Glomerellaceae</taxon>
        <taxon>Colletotrichum</taxon>
        <taxon>Colletotrichum acutatum species complex</taxon>
    </lineage>
</organism>
<dbReference type="Pfam" id="PF01370">
    <property type="entry name" value="Epimerase"/>
    <property type="match status" value="1"/>
</dbReference>
<reference evidence="2 3" key="1">
    <citation type="submission" date="2016-10" db="EMBL/GenBank/DDBJ databases">
        <title>The genome sequence of Colletotrichum fioriniae PJ7.</title>
        <authorList>
            <person name="Baroncelli R."/>
        </authorList>
    </citation>
    <scope>NUCLEOTIDE SEQUENCE [LARGE SCALE GENOMIC DNA]</scope>
    <source>
        <strain evidence="2">Col 31</strain>
    </source>
</reference>
<comment type="caution">
    <text evidence="2">The sequence shown here is derived from an EMBL/GenBank/DDBJ whole genome shotgun (WGS) entry which is preliminary data.</text>
</comment>
<accession>A0AAI9XSQ2</accession>
<dbReference type="PANTHER" id="PTHR48079">
    <property type="entry name" value="PROTEIN YEEZ"/>
    <property type="match status" value="1"/>
</dbReference>
<gene>
    <name evidence="2" type="ORF">CMEL01_15581</name>
</gene>
<dbReference type="GO" id="GO:0005737">
    <property type="term" value="C:cytoplasm"/>
    <property type="evidence" value="ECO:0007669"/>
    <property type="project" value="TreeGrafter"/>
</dbReference>
<name>A0AAI9XSQ2_9PEZI</name>
<protein>
    <submittedName>
        <fullName evidence="2">Alcohol dehydrogenase</fullName>
    </submittedName>
</protein>
<proteinExistence type="predicted"/>
<feature type="domain" description="NAD-dependent epimerase/dehydratase" evidence="1">
    <location>
        <begin position="10"/>
        <end position="230"/>
    </location>
</feature>
<keyword evidence="3" id="KW-1185">Reference proteome</keyword>
<dbReference type="EMBL" id="MLGG01000014">
    <property type="protein sequence ID" value="KAK1458234.1"/>
    <property type="molecule type" value="Genomic_DNA"/>
</dbReference>
<sequence>MTSQIPQKRIFLTGASGYVGSVITELAIKDGYQIHGLSRHEEGDSKLRNLGAVPVRGDLTSLEVLRQESKAADIVIHLATAYAFGGEPYETFRPIDTAAVDAIADALAGTDKPLVVTSGTLCVAADPTGAETTEASPADPAPINTRILTELHSLDLEKRGVRVMSARLAPYVYGRGGSGVAQFMGIAAQTVGVTIVDGGKNRTTNVHVDDAARLFLLAAEKGLAGEIYNASSATDVTSFQISEAIAAAVHVSLRNISLEVAQAQLGRTISFFLSTENRASGAKARKELGWDTRGLGILEDISKGSYMEVAKALKKSLGDEERGRR</sequence>
<dbReference type="GO" id="GO:0004029">
    <property type="term" value="F:aldehyde dehydrogenase (NAD+) activity"/>
    <property type="evidence" value="ECO:0007669"/>
    <property type="project" value="TreeGrafter"/>
</dbReference>
<dbReference type="AlphaFoldDB" id="A0AAI9XSQ2"/>
<dbReference type="InterPro" id="IPR051783">
    <property type="entry name" value="NAD(P)-dependent_oxidoreduct"/>
</dbReference>
<dbReference type="Gene3D" id="3.40.50.720">
    <property type="entry name" value="NAD(P)-binding Rossmann-like Domain"/>
    <property type="match status" value="1"/>
</dbReference>